<protein>
    <recommendedName>
        <fullName evidence="1">DUF559 domain-containing protein</fullName>
    </recommendedName>
</protein>
<dbReference type="SUPFAM" id="SSF52980">
    <property type="entry name" value="Restriction endonuclease-like"/>
    <property type="match status" value="1"/>
</dbReference>
<dbReference type="InterPro" id="IPR007569">
    <property type="entry name" value="DUF559"/>
</dbReference>
<feature type="domain" description="DUF559" evidence="1">
    <location>
        <begin position="39"/>
        <end position="131"/>
    </location>
</feature>
<evidence type="ECO:0000259" key="1">
    <source>
        <dbReference type="Pfam" id="PF04480"/>
    </source>
</evidence>
<accession>A0A3B0RG43</accession>
<sequence length="193" mass="21894">MAHFLQYTNDKNMSFKVKGHTTTMLLLRSKDKAADQALTTEAHLLLWRYLRLLELRGVTFIRHALIGGHYVDFLNMEKGLVMEVDAGRGRKTDKLEQERKDRWLAKQGFRVLRFTEEEITEDMPMVLDMMWESFIDDAHTPYLDELAIKPSTAINTSTVATGKINESSSNYGTVTPLKAACAASSSSGRHKPN</sequence>
<dbReference type="Pfam" id="PF04480">
    <property type="entry name" value="DUF559"/>
    <property type="match status" value="1"/>
</dbReference>
<dbReference type="AlphaFoldDB" id="A0A3B0RG43"/>
<name>A0A3B0RG43_9ZZZZ</name>
<evidence type="ECO:0000313" key="2">
    <source>
        <dbReference type="EMBL" id="VAV83613.1"/>
    </source>
</evidence>
<dbReference type="InterPro" id="IPR011335">
    <property type="entry name" value="Restrct_endonuc-II-like"/>
</dbReference>
<proteinExistence type="predicted"/>
<dbReference type="InterPro" id="IPR047216">
    <property type="entry name" value="Endonuclease_DUF559_bact"/>
</dbReference>
<reference evidence="2" key="1">
    <citation type="submission" date="2018-06" db="EMBL/GenBank/DDBJ databases">
        <authorList>
            <person name="Zhirakovskaya E."/>
        </authorList>
    </citation>
    <scope>NUCLEOTIDE SEQUENCE</scope>
</reference>
<dbReference type="Gene3D" id="3.40.960.10">
    <property type="entry name" value="VSR Endonuclease"/>
    <property type="match status" value="1"/>
</dbReference>
<dbReference type="PANTHER" id="PTHR38590">
    <property type="entry name" value="BLL0828 PROTEIN"/>
    <property type="match status" value="1"/>
</dbReference>
<gene>
    <name evidence="2" type="ORF">MNBD_DELTA01-2124</name>
</gene>
<dbReference type="PANTHER" id="PTHR38590:SF1">
    <property type="entry name" value="BLL0828 PROTEIN"/>
    <property type="match status" value="1"/>
</dbReference>
<dbReference type="EMBL" id="UOEA01000043">
    <property type="protein sequence ID" value="VAV83613.1"/>
    <property type="molecule type" value="Genomic_DNA"/>
</dbReference>
<organism evidence="2">
    <name type="scientific">hydrothermal vent metagenome</name>
    <dbReference type="NCBI Taxonomy" id="652676"/>
    <lineage>
        <taxon>unclassified sequences</taxon>
        <taxon>metagenomes</taxon>
        <taxon>ecological metagenomes</taxon>
    </lineage>
</organism>